<dbReference type="EMBL" id="SPRX01000034">
    <property type="protein sequence ID" value="TIC64405.1"/>
    <property type="molecule type" value="Genomic_DNA"/>
</dbReference>
<dbReference type="InterPro" id="IPR029056">
    <property type="entry name" value="Ribokinase-like"/>
</dbReference>
<evidence type="ECO:0000256" key="5">
    <source>
        <dbReference type="ARBA" id="ARBA00022777"/>
    </source>
</evidence>
<evidence type="ECO:0000313" key="12">
    <source>
        <dbReference type="Proteomes" id="UP000305362"/>
    </source>
</evidence>
<dbReference type="GO" id="GO:0008478">
    <property type="term" value="F:pyridoxal kinase activity"/>
    <property type="evidence" value="ECO:0007669"/>
    <property type="project" value="UniProtKB-EC"/>
</dbReference>
<name>A0A4T0QY74_9BASI</name>
<dbReference type="SUPFAM" id="SSF53613">
    <property type="entry name" value="Ribokinase-like"/>
    <property type="match status" value="1"/>
</dbReference>
<gene>
    <name evidence="11" type="ORF">E3Q01_02790</name>
    <name evidence="10" type="ORF">E3Q03_02784</name>
    <name evidence="9" type="ORF">E3Q10_02540</name>
    <name evidence="8" type="ORF">E3Q17_02569</name>
</gene>
<evidence type="ECO:0000313" key="14">
    <source>
        <dbReference type="Proteomes" id="UP000307169"/>
    </source>
</evidence>
<evidence type="ECO:0000313" key="8">
    <source>
        <dbReference type="EMBL" id="TIB99532.1"/>
    </source>
</evidence>
<evidence type="ECO:0000313" key="11">
    <source>
        <dbReference type="EMBL" id="TIC64405.1"/>
    </source>
</evidence>
<comment type="caution">
    <text evidence="9">The sequence shown here is derived from an EMBL/GenBank/DDBJ whole genome shotgun (WGS) entry which is preliminary data.</text>
</comment>
<dbReference type="EMBL" id="SPRO01000026">
    <property type="protein sequence ID" value="TIC29631.1"/>
    <property type="molecule type" value="Genomic_DNA"/>
</dbReference>
<evidence type="ECO:0000313" key="9">
    <source>
        <dbReference type="EMBL" id="TIC29631.1"/>
    </source>
</evidence>
<evidence type="ECO:0000256" key="2">
    <source>
        <dbReference type="ARBA" id="ARBA00012104"/>
    </source>
</evidence>
<dbReference type="OrthoDB" id="2104723at2759"/>
<dbReference type="InterPro" id="IPR004625">
    <property type="entry name" value="PyrdxlKinase"/>
</dbReference>
<keyword evidence="5 9" id="KW-0418">Kinase</keyword>
<proteinExistence type="inferred from homology"/>
<keyword evidence="4" id="KW-0547">Nucleotide-binding</keyword>
<dbReference type="GO" id="GO:0009443">
    <property type="term" value="P:pyridoxal 5'-phosphate salvage"/>
    <property type="evidence" value="ECO:0007669"/>
    <property type="project" value="InterPro"/>
</dbReference>
<dbReference type="Pfam" id="PF08543">
    <property type="entry name" value="Phos_pyr_kin"/>
    <property type="match status" value="1"/>
</dbReference>
<dbReference type="Proteomes" id="UP000305362">
    <property type="component" value="Unassembled WGS sequence"/>
</dbReference>
<dbReference type="EMBL" id="SPRV01000031">
    <property type="protein sequence ID" value="TIC61189.1"/>
    <property type="molecule type" value="Genomic_DNA"/>
</dbReference>
<dbReference type="CDD" id="cd01173">
    <property type="entry name" value="pyridoxal_pyridoxamine_kinase"/>
    <property type="match status" value="1"/>
</dbReference>
<comment type="similarity">
    <text evidence="1">Belongs to the pyridoxine kinase family.</text>
</comment>
<reference evidence="12 13" key="1">
    <citation type="submission" date="2019-03" db="EMBL/GenBank/DDBJ databases">
        <title>Sequencing 25 genomes of Wallemia mellicola.</title>
        <authorList>
            <person name="Gostincar C."/>
        </authorList>
    </citation>
    <scope>NUCLEOTIDE SEQUENCE [LARGE SCALE GENOMIC DNA]</scope>
    <source>
        <strain evidence="8 14">EXF-1262</strain>
        <strain evidence="10 12">EXF-1277</strain>
        <strain evidence="11 15">EXF-757</strain>
        <strain evidence="9 13">EXF-8738</strain>
    </source>
</reference>
<dbReference type="GO" id="GO:0005524">
    <property type="term" value="F:ATP binding"/>
    <property type="evidence" value="ECO:0007669"/>
    <property type="project" value="UniProtKB-KW"/>
</dbReference>
<protein>
    <recommendedName>
        <fullName evidence="2">pyridoxal kinase</fullName>
        <ecNumber evidence="2">2.7.1.35</ecNumber>
    </recommendedName>
</protein>
<accession>A0A4T0QY74</accession>
<evidence type="ECO:0000256" key="6">
    <source>
        <dbReference type="ARBA" id="ARBA00022840"/>
    </source>
</evidence>
<dbReference type="GO" id="GO:0005829">
    <property type="term" value="C:cytosol"/>
    <property type="evidence" value="ECO:0007669"/>
    <property type="project" value="TreeGrafter"/>
</dbReference>
<keyword evidence="3" id="KW-0808">Transferase</keyword>
<evidence type="ECO:0000256" key="4">
    <source>
        <dbReference type="ARBA" id="ARBA00022741"/>
    </source>
</evidence>
<evidence type="ECO:0000256" key="1">
    <source>
        <dbReference type="ARBA" id="ARBA00008805"/>
    </source>
</evidence>
<dbReference type="EC" id="2.7.1.35" evidence="2"/>
<evidence type="ECO:0000313" key="10">
    <source>
        <dbReference type="EMBL" id="TIC61189.1"/>
    </source>
</evidence>
<evidence type="ECO:0000256" key="3">
    <source>
        <dbReference type="ARBA" id="ARBA00022679"/>
    </source>
</evidence>
<dbReference type="Proteomes" id="UP000305647">
    <property type="component" value="Unassembled WGS sequence"/>
</dbReference>
<dbReference type="PANTHER" id="PTHR10534">
    <property type="entry name" value="PYRIDOXAL KINASE"/>
    <property type="match status" value="1"/>
</dbReference>
<dbReference type="Proteomes" id="UP000310708">
    <property type="component" value="Unassembled WGS sequence"/>
</dbReference>
<evidence type="ECO:0000313" key="13">
    <source>
        <dbReference type="Proteomes" id="UP000305647"/>
    </source>
</evidence>
<evidence type="ECO:0000259" key="7">
    <source>
        <dbReference type="Pfam" id="PF08543"/>
    </source>
</evidence>
<evidence type="ECO:0000313" key="15">
    <source>
        <dbReference type="Proteomes" id="UP000310708"/>
    </source>
</evidence>
<dbReference type="AlphaFoldDB" id="A0A4T0QY74"/>
<organism evidence="9 13">
    <name type="scientific">Wallemia mellicola</name>
    <dbReference type="NCBI Taxonomy" id="1708541"/>
    <lineage>
        <taxon>Eukaryota</taxon>
        <taxon>Fungi</taxon>
        <taxon>Dikarya</taxon>
        <taxon>Basidiomycota</taxon>
        <taxon>Wallemiomycotina</taxon>
        <taxon>Wallemiomycetes</taxon>
        <taxon>Wallemiales</taxon>
        <taxon>Wallemiaceae</taxon>
        <taxon>Wallemia</taxon>
    </lineage>
</organism>
<dbReference type="EMBL" id="SPRH01000029">
    <property type="protein sequence ID" value="TIB99532.1"/>
    <property type="molecule type" value="Genomic_DNA"/>
</dbReference>
<dbReference type="Proteomes" id="UP000307169">
    <property type="component" value="Unassembled WGS sequence"/>
</dbReference>
<dbReference type="PANTHER" id="PTHR10534:SF2">
    <property type="entry name" value="PYRIDOXAL KINASE"/>
    <property type="match status" value="1"/>
</dbReference>
<dbReference type="InterPro" id="IPR013749">
    <property type="entry name" value="PM/HMP-P_kinase-1"/>
</dbReference>
<dbReference type="Gene3D" id="3.40.1190.20">
    <property type="match status" value="1"/>
</dbReference>
<feature type="domain" description="Pyridoxamine kinase/Phosphomethylpyrimidine kinase" evidence="7">
    <location>
        <begin position="51"/>
        <end position="214"/>
    </location>
</feature>
<keyword evidence="6" id="KW-0067">ATP-binding</keyword>
<sequence>MFHMGWEVDAVNTVNFSNHAGYRNFGGTIVTPKDLQLMLNALKENGMMGQNYILTGYIPGAESLEIVKTYIAETKKNHQCTYLLDPVMGDDDRVYVNRDVIPVYKSMLKLADMITPNAFEVELLTDIKLSKKENVEKALHVLHFSYGVRYVVISSIAFGSEGELCTIISSTGPKNNVFTRILQYPMIEGYYSGVGDIFSALLLAYFESARSSTENLSDIDMLTQATEKTVASIQGVLSNTREYASKILPADIDVDIDNDKENRKRIIRQRARELRLVQSQDEIKHPNIKHKALNY</sequence>